<gene>
    <name evidence="4" type="ORF">H744_1c1618</name>
</gene>
<dbReference type="Pfam" id="PF00698">
    <property type="entry name" value="Acyl_transf_1"/>
    <property type="match status" value="1"/>
</dbReference>
<dbReference type="PANTHER" id="PTHR43775:SF37">
    <property type="entry name" value="SI:DKEY-61P9.11"/>
    <property type="match status" value="1"/>
</dbReference>
<dbReference type="AlphaFoldDB" id="A0A0C5W557"/>
<dbReference type="InterPro" id="IPR014043">
    <property type="entry name" value="Acyl_transferase_dom"/>
</dbReference>
<reference evidence="4 5" key="1">
    <citation type="submission" date="2013-05" db="EMBL/GenBank/DDBJ databases">
        <title>Complete genome sequence of the lipase-producing bacterium Photobacterium gaetbulicola Gung47.</title>
        <authorList>
            <person name="Kim Y.-O."/>
        </authorList>
    </citation>
    <scope>NUCLEOTIDE SEQUENCE [LARGE SCALE GENOMIC DNA]</scope>
    <source>
        <strain evidence="4 5">Gung47</strain>
    </source>
</reference>
<evidence type="ECO:0000313" key="4">
    <source>
        <dbReference type="EMBL" id="AJR06636.1"/>
    </source>
</evidence>
<dbReference type="InterPro" id="IPR001227">
    <property type="entry name" value="Ac_transferase_dom_sf"/>
</dbReference>
<dbReference type="PANTHER" id="PTHR43775">
    <property type="entry name" value="FATTY ACID SYNTHASE"/>
    <property type="match status" value="1"/>
</dbReference>
<organism evidence="4 5">
    <name type="scientific">Photobacterium gaetbulicola Gung47</name>
    <dbReference type="NCBI Taxonomy" id="658445"/>
    <lineage>
        <taxon>Bacteria</taxon>
        <taxon>Pseudomonadati</taxon>
        <taxon>Pseudomonadota</taxon>
        <taxon>Gammaproteobacteria</taxon>
        <taxon>Vibrionales</taxon>
        <taxon>Vibrionaceae</taxon>
        <taxon>Photobacterium</taxon>
    </lineage>
</organism>
<dbReference type="STRING" id="658445.H744_1c1618"/>
<dbReference type="GO" id="GO:0006633">
    <property type="term" value="P:fatty acid biosynthetic process"/>
    <property type="evidence" value="ECO:0007669"/>
    <property type="project" value="TreeGrafter"/>
</dbReference>
<dbReference type="SMART" id="SM00827">
    <property type="entry name" value="PKS_AT"/>
    <property type="match status" value="1"/>
</dbReference>
<evidence type="ECO:0000259" key="3">
    <source>
        <dbReference type="SMART" id="SM00827"/>
    </source>
</evidence>
<dbReference type="EMBL" id="CP005973">
    <property type="protein sequence ID" value="AJR06636.1"/>
    <property type="molecule type" value="Genomic_DNA"/>
</dbReference>
<feature type="domain" description="Malonyl-CoA:ACP transacylase (MAT)" evidence="3">
    <location>
        <begin position="2"/>
        <end position="198"/>
    </location>
</feature>
<dbReference type="InterPro" id="IPR050091">
    <property type="entry name" value="PKS_NRPS_Biosynth_Enz"/>
</dbReference>
<dbReference type="PATRIC" id="fig|658445.3.peg.1749"/>
<keyword evidence="1" id="KW-0596">Phosphopantetheine</keyword>
<dbReference type="SUPFAM" id="SSF52151">
    <property type="entry name" value="FabD/lysophospholipase-like"/>
    <property type="match status" value="1"/>
</dbReference>
<dbReference type="Gene3D" id="3.40.366.10">
    <property type="entry name" value="Malonyl-Coenzyme A Acyl Carrier Protein, domain 2"/>
    <property type="match status" value="1"/>
</dbReference>
<dbReference type="SUPFAM" id="SSF53474">
    <property type="entry name" value="alpha/beta-Hydrolases"/>
    <property type="match status" value="1"/>
</dbReference>
<proteinExistence type="predicted"/>
<dbReference type="Proteomes" id="UP000032303">
    <property type="component" value="Chromosome 1"/>
</dbReference>
<name>A0A0C5W557_9GAMM</name>
<evidence type="ECO:0000256" key="1">
    <source>
        <dbReference type="ARBA" id="ARBA00022450"/>
    </source>
</evidence>
<dbReference type="InterPro" id="IPR016035">
    <property type="entry name" value="Acyl_Trfase/lysoPLipase"/>
</dbReference>
<sequence length="222" mass="24449">MLFSSASGSAAELNQTRLTQPALFVVEYALAKLLMSLGIKPKAMIGHSIGEYVAAALSGVMTFLGRGIGQIFGNSLDIDPNELNGLEPEAQFERVLEKASSINEMSENGAAREQLEQIIDMFRGADSAERQYQPQPYHGKVKLIRVQDLDDYEFTGYKEHPDIKTPTFGWDHVATDLECRMVPGTHMTMVVAPYVREVARTLSAVLAEAHSESEQSQLLAMV</sequence>
<keyword evidence="2" id="KW-0597">Phosphoprotein</keyword>
<evidence type="ECO:0000313" key="5">
    <source>
        <dbReference type="Proteomes" id="UP000032303"/>
    </source>
</evidence>
<dbReference type="HOGENOM" id="CLU_1244370_0_0_6"/>
<dbReference type="GO" id="GO:0004312">
    <property type="term" value="F:fatty acid synthase activity"/>
    <property type="evidence" value="ECO:0007669"/>
    <property type="project" value="TreeGrafter"/>
</dbReference>
<dbReference type="KEGG" id="pgb:H744_1c1618"/>
<protein>
    <recommendedName>
        <fullName evidence="3">Malonyl-CoA:ACP transacylase (MAT) domain-containing protein</fullName>
    </recommendedName>
</protein>
<dbReference type="InterPro" id="IPR029058">
    <property type="entry name" value="AB_hydrolase_fold"/>
</dbReference>
<accession>A0A0C5W557</accession>
<keyword evidence="5" id="KW-1185">Reference proteome</keyword>
<evidence type="ECO:0000256" key="2">
    <source>
        <dbReference type="ARBA" id="ARBA00022553"/>
    </source>
</evidence>